<dbReference type="RefSeq" id="WP_248943328.1">
    <property type="nucleotide sequence ID" value="NZ_JAKIKS010000244.1"/>
</dbReference>
<evidence type="ECO:0000313" key="2">
    <source>
        <dbReference type="EMBL" id="MCL1127901.1"/>
    </source>
</evidence>
<reference evidence="2 3" key="1">
    <citation type="submission" date="2022-01" db="EMBL/GenBank/DDBJ databases">
        <title>Whole genome-based taxonomy of the Shewanellaceae.</title>
        <authorList>
            <person name="Martin-Rodriguez A.J."/>
        </authorList>
    </citation>
    <scope>NUCLEOTIDE SEQUENCE [LARGE SCALE GENOMIC DNA]</scope>
    <source>
        <strain evidence="2 3">DSM 17177</strain>
    </source>
</reference>
<dbReference type="Pfam" id="PF13358">
    <property type="entry name" value="DDE_3"/>
    <property type="match status" value="1"/>
</dbReference>
<keyword evidence="3" id="KW-1185">Reference proteome</keyword>
<dbReference type="InterPro" id="IPR038717">
    <property type="entry name" value="Tc1-like_DDE_dom"/>
</dbReference>
<dbReference type="Proteomes" id="UP001203423">
    <property type="component" value="Unassembled WGS sequence"/>
</dbReference>
<name>A0ABT0LJN0_9GAMM</name>
<sequence>MDPVHPTMATKLSYGWIRKGKDKLINTIGSRTRLKIIGSIQLGKLAETVSVQYERINQASVNDFLGKLRQQHSEKMHSPHLRWGRLSSS</sequence>
<proteinExistence type="predicted"/>
<protein>
    <submittedName>
        <fullName evidence="2">Transposase</fullName>
    </submittedName>
</protein>
<accession>A0ABT0LJN0</accession>
<dbReference type="EMBL" id="JAKIKS010000244">
    <property type="protein sequence ID" value="MCL1127901.1"/>
    <property type="molecule type" value="Genomic_DNA"/>
</dbReference>
<comment type="caution">
    <text evidence="2">The sequence shown here is derived from an EMBL/GenBank/DDBJ whole genome shotgun (WGS) entry which is preliminary data.</text>
</comment>
<evidence type="ECO:0000313" key="3">
    <source>
        <dbReference type="Proteomes" id="UP001203423"/>
    </source>
</evidence>
<organism evidence="2 3">
    <name type="scientific">Shewanella surugensis</name>
    <dbReference type="NCBI Taxonomy" id="212020"/>
    <lineage>
        <taxon>Bacteria</taxon>
        <taxon>Pseudomonadati</taxon>
        <taxon>Pseudomonadota</taxon>
        <taxon>Gammaproteobacteria</taxon>
        <taxon>Alteromonadales</taxon>
        <taxon>Shewanellaceae</taxon>
        <taxon>Shewanella</taxon>
    </lineage>
</organism>
<evidence type="ECO:0000259" key="1">
    <source>
        <dbReference type="Pfam" id="PF13358"/>
    </source>
</evidence>
<gene>
    <name evidence="2" type="ORF">L2764_26460</name>
</gene>
<feature type="domain" description="Tc1-like transposase DDE" evidence="1">
    <location>
        <begin position="1"/>
        <end position="75"/>
    </location>
</feature>